<proteinExistence type="predicted"/>
<evidence type="ECO:0000313" key="1">
    <source>
        <dbReference type="EMBL" id="KAJ2987533.1"/>
    </source>
</evidence>
<sequence length="402" mass="43624">MHQPSPNSNVLAVRARDLDQNAIPIPLNDITIADGGSGCSEVQSVQSYTDCDCQDTVSSLLRKSSALTTILQSPGSSNINEGPEQHHSISSKDRHCHDTPRETLNVLKLWRWEIASLFVAIGLLGAMYGILRRYEDQRVPDWGPNISLNTLFATIATAIRICLIFVLAEIIGQAKWSYFISNARSTGDSPTRRLILADHFDQASRGFFGAVRLIPSIITDATTLSAILCVIFSSAIGTFVQQAIQTQICQFPLESASSSLPVLRNLKSGVMVDGKYSRRTPGYYSDLQAAMISALAPDNEEIGSPIAADCSTGNCTFSNSIDGIYSTVGICSYCTDTTSLISSTNSTTSGFNHDFGKSYTLLTTNYSLPNGVKITSKTLHFDDQENHGSELRAKSSYGFLDT</sequence>
<name>A0ACC1P9A6_9PEZI</name>
<dbReference type="Proteomes" id="UP001143856">
    <property type="component" value="Unassembled WGS sequence"/>
</dbReference>
<gene>
    <name evidence="1" type="ORF">NUW58_g4454</name>
</gene>
<comment type="caution">
    <text evidence="1">The sequence shown here is derived from an EMBL/GenBank/DDBJ whole genome shotgun (WGS) entry which is preliminary data.</text>
</comment>
<evidence type="ECO:0000313" key="2">
    <source>
        <dbReference type="Proteomes" id="UP001143856"/>
    </source>
</evidence>
<organism evidence="1 2">
    <name type="scientific">Xylaria curta</name>
    <dbReference type="NCBI Taxonomy" id="42375"/>
    <lineage>
        <taxon>Eukaryota</taxon>
        <taxon>Fungi</taxon>
        <taxon>Dikarya</taxon>
        <taxon>Ascomycota</taxon>
        <taxon>Pezizomycotina</taxon>
        <taxon>Sordariomycetes</taxon>
        <taxon>Xylariomycetidae</taxon>
        <taxon>Xylariales</taxon>
        <taxon>Xylariaceae</taxon>
        <taxon>Xylaria</taxon>
    </lineage>
</organism>
<dbReference type="EMBL" id="JAPDGR010000776">
    <property type="protein sequence ID" value="KAJ2987533.1"/>
    <property type="molecule type" value="Genomic_DNA"/>
</dbReference>
<keyword evidence="2" id="KW-1185">Reference proteome</keyword>
<accession>A0ACC1P9A6</accession>
<reference evidence="1" key="1">
    <citation type="submission" date="2022-10" db="EMBL/GenBank/DDBJ databases">
        <title>Genome Sequence of Xylaria curta.</title>
        <authorList>
            <person name="Buettner E."/>
        </authorList>
    </citation>
    <scope>NUCLEOTIDE SEQUENCE</scope>
    <source>
        <strain evidence="1">Babe10</strain>
    </source>
</reference>
<protein>
    <submittedName>
        <fullName evidence="1">Uncharacterized protein</fullName>
    </submittedName>
</protein>